<sequence>MYSLHPQAGKDEITCRWCPPGVKVNRRADHVWLPWLALRAGPDREWGPPTLDEQVLLLSPSGQFANGVVITGLPSDHIPANDDRAGLVSKGGIDIVGLINHQDRATYSAAASSIQLKTSGFAFSSISGTY</sequence>
<dbReference type="AlphaFoldDB" id="A0A7M1KCV9"/>
<dbReference type="EMBL" id="CP063073">
    <property type="protein sequence ID" value="QOQ72969.1"/>
    <property type="molecule type" value="Genomic_DNA"/>
</dbReference>
<protein>
    <submittedName>
        <fullName evidence="2">Phage baseplate assembly protein V</fullName>
    </submittedName>
</protein>
<dbReference type="Pfam" id="PF04717">
    <property type="entry name" value="Phage_base_V"/>
    <property type="match status" value="1"/>
</dbReference>
<dbReference type="Gene3D" id="2.40.50.230">
    <property type="entry name" value="Gp5 N-terminal domain"/>
    <property type="match status" value="1"/>
</dbReference>
<dbReference type="InterPro" id="IPR013046">
    <property type="entry name" value="GpV/Gp45"/>
</dbReference>
<proteinExistence type="predicted"/>
<organism evidence="2 3">
    <name type="scientific">Pseudomonas poae</name>
    <dbReference type="NCBI Taxonomy" id="200451"/>
    <lineage>
        <taxon>Bacteria</taxon>
        <taxon>Pseudomonadati</taxon>
        <taxon>Pseudomonadota</taxon>
        <taxon>Gammaproteobacteria</taxon>
        <taxon>Pseudomonadales</taxon>
        <taxon>Pseudomonadaceae</taxon>
        <taxon>Pseudomonas</taxon>
    </lineage>
</organism>
<name>A0A7M1KCV9_9PSED</name>
<evidence type="ECO:0000313" key="3">
    <source>
        <dbReference type="Proteomes" id="UP000594923"/>
    </source>
</evidence>
<reference evidence="2 3" key="1">
    <citation type="submission" date="2020-10" db="EMBL/GenBank/DDBJ databases">
        <title>High quality whole genome sequence of Pseudomonas poae PMA22.</title>
        <authorList>
            <person name="Hernandez J.G."/>
            <person name="Rodriguez P."/>
            <person name="Cuevas C."/>
            <person name="de la Calle F."/>
            <person name="Galan B."/>
            <person name="Garcia J.L."/>
        </authorList>
    </citation>
    <scope>NUCLEOTIDE SEQUENCE [LARGE SCALE GENOMIC DNA]</scope>
    <source>
        <strain evidence="2 3">PMA22</strain>
    </source>
</reference>
<dbReference type="InterPro" id="IPR037026">
    <property type="entry name" value="Vgr_OB-fold_dom_sf"/>
</dbReference>
<evidence type="ECO:0000259" key="1">
    <source>
        <dbReference type="Pfam" id="PF04717"/>
    </source>
</evidence>
<gene>
    <name evidence="2" type="ORF">IMF22_15725</name>
</gene>
<feature type="domain" description="Gp5/Type VI secretion system Vgr protein OB-fold" evidence="1">
    <location>
        <begin position="27"/>
        <end position="73"/>
    </location>
</feature>
<dbReference type="InterPro" id="IPR006531">
    <property type="entry name" value="Gp5/Vgr_OB"/>
</dbReference>
<dbReference type="Proteomes" id="UP000594923">
    <property type="component" value="Chromosome"/>
</dbReference>
<accession>A0A7M1KCV9</accession>
<dbReference type="NCBIfam" id="TIGR01644">
    <property type="entry name" value="phage_P2_V"/>
    <property type="match status" value="1"/>
</dbReference>
<evidence type="ECO:0000313" key="2">
    <source>
        <dbReference type="EMBL" id="QOQ72969.1"/>
    </source>
</evidence>